<accession>A0A3D9FCF4</accession>
<comment type="caution">
    <text evidence="1">The sequence shown here is derived from an EMBL/GenBank/DDBJ whole genome shotgun (WGS) entry which is preliminary data.</text>
</comment>
<gene>
    <name evidence="1" type="ORF">DFR46_0339</name>
</gene>
<dbReference type="EMBL" id="QRDP01000004">
    <property type="protein sequence ID" value="RED15348.1"/>
    <property type="molecule type" value="Genomic_DNA"/>
</dbReference>
<keyword evidence="2" id="KW-1185">Reference proteome</keyword>
<evidence type="ECO:0000313" key="2">
    <source>
        <dbReference type="Proteomes" id="UP000256310"/>
    </source>
</evidence>
<reference evidence="1 2" key="1">
    <citation type="submission" date="2018-07" db="EMBL/GenBank/DDBJ databases">
        <title>Genomic Encyclopedia of Type Strains, Phase IV (KMG-IV): sequencing the most valuable type-strain genomes for metagenomic binning, comparative biology and taxonomic classification.</title>
        <authorList>
            <person name="Goeker M."/>
        </authorList>
    </citation>
    <scope>NUCLEOTIDE SEQUENCE [LARGE SCALE GENOMIC DNA]</scope>
    <source>
        <strain evidence="1 2">DSM 26725</strain>
    </source>
</reference>
<name>A0A3D9FCF4_9SPHN</name>
<proteinExistence type="predicted"/>
<sequence length="70" mass="7832">MHRIRILFQIPQPGQGQLPWMLYRLRDIRVGSYRAAPAATNLGELVVRSKLIADSGELIGEFLQIVDGSV</sequence>
<dbReference type="AlphaFoldDB" id="A0A3D9FCF4"/>
<evidence type="ECO:0000313" key="1">
    <source>
        <dbReference type="EMBL" id="RED15348.1"/>
    </source>
</evidence>
<organism evidence="1 2">
    <name type="scientific">Parasphingopyxis lamellibrachiae</name>
    <dbReference type="NCBI Taxonomy" id="680125"/>
    <lineage>
        <taxon>Bacteria</taxon>
        <taxon>Pseudomonadati</taxon>
        <taxon>Pseudomonadota</taxon>
        <taxon>Alphaproteobacteria</taxon>
        <taxon>Sphingomonadales</taxon>
        <taxon>Sphingomonadaceae</taxon>
        <taxon>Parasphingopyxis</taxon>
    </lineage>
</organism>
<dbReference type="Proteomes" id="UP000256310">
    <property type="component" value="Unassembled WGS sequence"/>
</dbReference>
<protein>
    <submittedName>
        <fullName evidence="1">Uncharacterized protein</fullName>
    </submittedName>
</protein>